<protein>
    <recommendedName>
        <fullName evidence="9">Apoptogenic protein 1, mitochondrial</fullName>
    </recommendedName>
</protein>
<keyword evidence="5" id="KW-0496">Mitochondrion</keyword>
<evidence type="ECO:0000256" key="6">
    <source>
        <dbReference type="ARBA" id="ARBA00023136"/>
    </source>
</evidence>
<dbReference type="PANTHER" id="PTHR31107:SF2">
    <property type="entry name" value="CYTOCHROME C OXIDASE ASSEMBLY FACTOR 8"/>
    <property type="match status" value="1"/>
</dbReference>
<evidence type="ECO:0000256" key="5">
    <source>
        <dbReference type="ARBA" id="ARBA00023128"/>
    </source>
</evidence>
<evidence type="ECO:0000256" key="3">
    <source>
        <dbReference type="ARBA" id="ARBA00022792"/>
    </source>
</evidence>
<evidence type="ECO:0000256" key="2">
    <source>
        <dbReference type="ARBA" id="ARBA00005453"/>
    </source>
</evidence>
<evidence type="ECO:0000256" key="1">
    <source>
        <dbReference type="ARBA" id="ARBA00004443"/>
    </source>
</evidence>
<dbReference type="Proteomes" id="UP000006352">
    <property type="component" value="Unassembled WGS sequence"/>
</dbReference>
<dbReference type="EMBL" id="HE797078">
    <property type="protein sequence ID" value="CCM02414.1"/>
    <property type="molecule type" value="Genomic_DNA"/>
</dbReference>
<gene>
    <name evidence="7" type="ORF">FIBRA_04512</name>
</gene>
<dbReference type="AlphaFoldDB" id="J4H301"/>
<keyword evidence="6" id="KW-0472">Membrane</keyword>
<keyword evidence="3" id="KW-0999">Mitochondrion inner membrane</keyword>
<evidence type="ECO:0000313" key="8">
    <source>
        <dbReference type="Proteomes" id="UP000006352"/>
    </source>
</evidence>
<dbReference type="InParanoid" id="J4H301"/>
<evidence type="ECO:0000256" key="4">
    <source>
        <dbReference type="ARBA" id="ARBA00022946"/>
    </source>
</evidence>
<accession>J4H301</accession>
<keyword evidence="4" id="KW-0809">Transit peptide</keyword>
<proteinExistence type="inferred from homology"/>
<dbReference type="GO" id="GO:0097193">
    <property type="term" value="P:intrinsic apoptotic signaling pathway"/>
    <property type="evidence" value="ECO:0007669"/>
    <property type="project" value="InterPro"/>
</dbReference>
<dbReference type="OrthoDB" id="6246201at2759"/>
<dbReference type="GeneID" id="24097325"/>
<dbReference type="PANTHER" id="PTHR31107">
    <property type="entry name" value="APOPTOGENIC PROTEIN 1, MITOCHONDRIAL"/>
    <property type="match status" value="1"/>
</dbReference>
<dbReference type="Pfam" id="PF10231">
    <property type="entry name" value="COA8"/>
    <property type="match status" value="1"/>
</dbReference>
<comment type="subcellular location">
    <subcellularLocation>
        <location evidence="1">Mitochondrion inner membrane</location>
        <topology evidence="1">Peripheral membrane protein</topology>
        <orientation evidence="1">Matrix side</orientation>
    </subcellularLocation>
</comment>
<dbReference type="RefSeq" id="XP_012181697.1">
    <property type="nucleotide sequence ID" value="XM_012326307.1"/>
</dbReference>
<evidence type="ECO:0000313" key="7">
    <source>
        <dbReference type="EMBL" id="CCM02414.1"/>
    </source>
</evidence>
<keyword evidence="8" id="KW-1185">Reference proteome</keyword>
<sequence length="163" mass="19371">MTARAIPHIRRIHASAIRFHLVGPPDTVSNIRPVVYDDDLPNQRADLTHPYSLREFKGDTREYQWKMQRQQLDAYNHTFWSNSNSRFEAAKNALLESLPDSCTEEDREFALSEFYRRWIVQETARQQEYDAEWRKQNWSSLLLAIRLSYEKSMARISRLFSSS</sequence>
<reference evidence="7 8" key="1">
    <citation type="journal article" date="2012" name="Appl. Environ. Microbiol.">
        <title>Short-read sequencing for genomic analysis of the brown rot fungus Fibroporia radiculosa.</title>
        <authorList>
            <person name="Tang J.D."/>
            <person name="Perkins A.D."/>
            <person name="Sonstegard T.S."/>
            <person name="Schroeder S.G."/>
            <person name="Burgess S.C."/>
            <person name="Diehl S.V."/>
        </authorList>
    </citation>
    <scope>NUCLEOTIDE SEQUENCE [LARGE SCALE GENOMIC DNA]</scope>
    <source>
        <strain evidence="7 8">TFFH 294</strain>
    </source>
</reference>
<evidence type="ECO:0008006" key="9">
    <source>
        <dbReference type="Google" id="ProtNLM"/>
    </source>
</evidence>
<comment type="similarity">
    <text evidence="2">Belongs to the COA8 family.</text>
</comment>
<name>J4H301_9APHY</name>
<dbReference type="GO" id="GO:0005743">
    <property type="term" value="C:mitochondrial inner membrane"/>
    <property type="evidence" value="ECO:0007669"/>
    <property type="project" value="UniProtKB-SubCell"/>
</dbReference>
<dbReference type="HOGENOM" id="CLU_120079_0_0_1"/>
<dbReference type="InterPro" id="IPR018796">
    <property type="entry name" value="COA8"/>
</dbReference>
<organism evidence="7 8">
    <name type="scientific">Fibroporia radiculosa</name>
    <dbReference type="NCBI Taxonomy" id="599839"/>
    <lineage>
        <taxon>Eukaryota</taxon>
        <taxon>Fungi</taxon>
        <taxon>Dikarya</taxon>
        <taxon>Basidiomycota</taxon>
        <taxon>Agaricomycotina</taxon>
        <taxon>Agaricomycetes</taxon>
        <taxon>Polyporales</taxon>
        <taxon>Fibroporiaceae</taxon>
        <taxon>Fibroporia</taxon>
    </lineage>
</organism>